<dbReference type="EMBL" id="CP053452">
    <property type="protein sequence ID" value="QJW95905.1"/>
    <property type="molecule type" value="Genomic_DNA"/>
</dbReference>
<evidence type="ECO:0000313" key="5">
    <source>
        <dbReference type="Proteomes" id="UP000503447"/>
    </source>
</evidence>
<feature type="transmembrane region" description="Helical" evidence="3">
    <location>
        <begin position="6"/>
        <end position="26"/>
    </location>
</feature>
<reference evidence="5" key="1">
    <citation type="submission" date="2020-05" db="EMBL/GenBank/DDBJ databases">
        <title>Frigoriglobus tundricola gen. nov., sp. nov., a psychrotolerant cellulolytic planctomycete of the family Gemmataceae with two divergent copies of 16S rRNA gene.</title>
        <authorList>
            <person name="Kulichevskaya I.S."/>
            <person name="Ivanova A.A."/>
            <person name="Naumoff D.G."/>
            <person name="Beletsky A.V."/>
            <person name="Rijpstra W.I.C."/>
            <person name="Sinninghe Damste J.S."/>
            <person name="Mardanov A.V."/>
            <person name="Ravin N.V."/>
            <person name="Dedysh S.N."/>
        </authorList>
    </citation>
    <scope>NUCLEOTIDE SEQUENCE [LARGE SCALE GENOMIC DNA]</scope>
    <source>
        <strain evidence="5">PL17</strain>
    </source>
</reference>
<protein>
    <submittedName>
        <fullName evidence="4">Uncharacterized protein</fullName>
    </submittedName>
</protein>
<dbReference type="AlphaFoldDB" id="A0A6M5YPH9"/>
<proteinExistence type="predicted"/>
<keyword evidence="1" id="KW-0732">Signal</keyword>
<keyword evidence="3" id="KW-0812">Transmembrane</keyword>
<keyword evidence="3" id="KW-0472">Membrane</keyword>
<evidence type="ECO:0000256" key="2">
    <source>
        <dbReference type="ARBA" id="ARBA00022801"/>
    </source>
</evidence>
<organism evidence="4 5">
    <name type="scientific">Frigoriglobus tundricola</name>
    <dbReference type="NCBI Taxonomy" id="2774151"/>
    <lineage>
        <taxon>Bacteria</taxon>
        <taxon>Pseudomonadati</taxon>
        <taxon>Planctomycetota</taxon>
        <taxon>Planctomycetia</taxon>
        <taxon>Gemmatales</taxon>
        <taxon>Gemmataceae</taxon>
        <taxon>Frigoriglobus</taxon>
    </lineage>
</organism>
<dbReference type="InterPro" id="IPR029058">
    <property type="entry name" value="AB_hydrolase_fold"/>
</dbReference>
<dbReference type="PANTHER" id="PTHR43037">
    <property type="entry name" value="UNNAMED PRODUCT-RELATED"/>
    <property type="match status" value="1"/>
</dbReference>
<dbReference type="Gene3D" id="3.40.50.1820">
    <property type="entry name" value="alpha/beta hydrolase"/>
    <property type="match status" value="1"/>
</dbReference>
<dbReference type="PANTHER" id="PTHR43037:SF5">
    <property type="entry name" value="FERULOYL ESTERASE"/>
    <property type="match status" value="1"/>
</dbReference>
<dbReference type="RefSeq" id="WP_171471584.1">
    <property type="nucleotide sequence ID" value="NZ_CP053452.2"/>
</dbReference>
<dbReference type="InterPro" id="IPR050955">
    <property type="entry name" value="Plant_Biomass_Hydrol_Est"/>
</dbReference>
<name>A0A6M5YPH9_9BACT</name>
<keyword evidence="2" id="KW-0378">Hydrolase</keyword>
<dbReference type="Proteomes" id="UP000503447">
    <property type="component" value="Chromosome"/>
</dbReference>
<dbReference type="KEGG" id="ftj:FTUN_3459"/>
<evidence type="ECO:0000256" key="3">
    <source>
        <dbReference type="SAM" id="Phobius"/>
    </source>
</evidence>
<dbReference type="SUPFAM" id="SSF53474">
    <property type="entry name" value="alpha/beta-Hydrolases"/>
    <property type="match status" value="1"/>
</dbReference>
<dbReference type="GO" id="GO:0016787">
    <property type="term" value="F:hydrolase activity"/>
    <property type="evidence" value="ECO:0007669"/>
    <property type="project" value="UniProtKB-KW"/>
</dbReference>
<evidence type="ECO:0000313" key="4">
    <source>
        <dbReference type="EMBL" id="QJW95905.1"/>
    </source>
</evidence>
<keyword evidence="3" id="KW-1133">Transmembrane helix</keyword>
<evidence type="ECO:0000256" key="1">
    <source>
        <dbReference type="ARBA" id="ARBA00022729"/>
    </source>
</evidence>
<gene>
    <name evidence="4" type="ORF">FTUN_3459</name>
</gene>
<keyword evidence="5" id="KW-1185">Reference proteome</keyword>
<sequence>MVRVKAVLVALGAFAFVLVTVPVLILTRRAPRRRARTSRTTPVGSHFFQRTPPAPVARLDAEDTLVWFLIQLVTRCDPLMPRAEARDTRVRVAELLAAVDERPDYRGLARISGRQIRRLLRGELDPHHCYSYRPEPREPGERFGLLVFLHGHGLNLLFALEALRPLCDRMRLCLVAPSFGYGNWEAPGGVEAVDRATRFGLAMPDVDPNRVYLGGYSQGGAGVSRAGAALRDRFAGLIYISPTMEPSVIGSPAFAAGWRGRPVLVIQGGRDHNVHPRTVDAATGLMEAAGVRVTQHRDPGAGHFLFFARLDTVTDWVSDWMAGSLRAGRV</sequence>
<accession>A0A6M5YPH9</accession>